<organism evidence="2 3">
    <name type="scientific">Nonomuraea rosea</name>
    <dbReference type="NCBI Taxonomy" id="638574"/>
    <lineage>
        <taxon>Bacteria</taxon>
        <taxon>Bacillati</taxon>
        <taxon>Actinomycetota</taxon>
        <taxon>Actinomycetes</taxon>
        <taxon>Streptosporangiales</taxon>
        <taxon>Streptosporangiaceae</taxon>
        <taxon>Nonomuraea</taxon>
    </lineage>
</organism>
<reference evidence="3" key="1">
    <citation type="journal article" date="2019" name="Int. J. Syst. Evol. Microbiol.">
        <title>The Global Catalogue of Microorganisms (GCM) 10K type strain sequencing project: providing services to taxonomists for standard genome sequencing and annotation.</title>
        <authorList>
            <consortium name="The Broad Institute Genomics Platform"/>
            <consortium name="The Broad Institute Genome Sequencing Center for Infectious Disease"/>
            <person name="Wu L."/>
            <person name="Ma J."/>
        </authorList>
    </citation>
    <scope>NUCLEOTIDE SEQUENCE [LARGE SCALE GENOMIC DNA]</scope>
    <source>
        <strain evidence="3">JCM 17326</strain>
    </source>
</reference>
<protein>
    <recommendedName>
        <fullName evidence="4">Lasso RiPP family leader peptide-containing protein</fullName>
    </recommendedName>
</protein>
<feature type="compositionally biased region" description="Low complexity" evidence="1">
    <location>
        <begin position="16"/>
        <end position="28"/>
    </location>
</feature>
<accession>A0ABP7A021</accession>
<evidence type="ECO:0000313" key="2">
    <source>
        <dbReference type="EMBL" id="GAA3622917.1"/>
    </source>
</evidence>
<feature type="region of interest" description="Disordered" evidence="1">
    <location>
        <begin position="1"/>
        <end position="46"/>
    </location>
</feature>
<sequence>MSQTYLPRQAAPVERTLTGTATTDTAGLEQSFRGRTTNPFADEGDE</sequence>
<dbReference type="Proteomes" id="UP001500630">
    <property type="component" value="Unassembled WGS sequence"/>
</dbReference>
<dbReference type="EMBL" id="BAABDQ010000068">
    <property type="protein sequence ID" value="GAA3622917.1"/>
    <property type="molecule type" value="Genomic_DNA"/>
</dbReference>
<keyword evidence="3" id="KW-1185">Reference proteome</keyword>
<dbReference type="RefSeq" id="WP_345579819.1">
    <property type="nucleotide sequence ID" value="NZ_BAABDQ010000068.1"/>
</dbReference>
<evidence type="ECO:0000313" key="3">
    <source>
        <dbReference type="Proteomes" id="UP001500630"/>
    </source>
</evidence>
<comment type="caution">
    <text evidence="2">The sequence shown here is derived from an EMBL/GenBank/DDBJ whole genome shotgun (WGS) entry which is preliminary data.</text>
</comment>
<gene>
    <name evidence="2" type="ORF">GCM10022419_130770</name>
</gene>
<evidence type="ECO:0000256" key="1">
    <source>
        <dbReference type="SAM" id="MobiDB-lite"/>
    </source>
</evidence>
<evidence type="ECO:0008006" key="4">
    <source>
        <dbReference type="Google" id="ProtNLM"/>
    </source>
</evidence>
<proteinExistence type="predicted"/>
<name>A0ABP7A021_9ACTN</name>